<dbReference type="Proteomes" id="UP000051859">
    <property type="component" value="Unassembled WGS sequence"/>
</dbReference>
<reference evidence="2 3" key="1">
    <citation type="journal article" date="2015" name="Genome Announc.">
        <title>Expanding the biotechnology potential of lactobacilli through comparative genomics of 213 strains and associated genera.</title>
        <authorList>
            <person name="Sun Z."/>
            <person name="Harris H.M."/>
            <person name="McCann A."/>
            <person name="Guo C."/>
            <person name="Argimon S."/>
            <person name="Zhang W."/>
            <person name="Yang X."/>
            <person name="Jeffery I.B."/>
            <person name="Cooney J.C."/>
            <person name="Kagawa T.F."/>
            <person name="Liu W."/>
            <person name="Song Y."/>
            <person name="Salvetti E."/>
            <person name="Wrobel A."/>
            <person name="Rasinkangas P."/>
            <person name="Parkhill J."/>
            <person name="Rea M.C."/>
            <person name="O'Sullivan O."/>
            <person name="Ritari J."/>
            <person name="Douillard F.P."/>
            <person name="Paul Ross R."/>
            <person name="Yang R."/>
            <person name="Briner A.E."/>
            <person name="Felis G.E."/>
            <person name="de Vos W.M."/>
            <person name="Barrangou R."/>
            <person name="Klaenhammer T.R."/>
            <person name="Caufield P.W."/>
            <person name="Cui Y."/>
            <person name="Zhang H."/>
            <person name="O'Toole P.W."/>
        </authorList>
    </citation>
    <scope>NUCLEOTIDE SEQUENCE [LARGE SCALE GENOMIC DNA]</scope>
    <source>
        <strain evidence="2 3">DSM 18001</strain>
    </source>
</reference>
<dbReference type="AlphaFoldDB" id="A0A0R2KW89"/>
<evidence type="ECO:0000313" key="3">
    <source>
        <dbReference type="Proteomes" id="UP000051859"/>
    </source>
</evidence>
<comment type="caution">
    <text evidence="2">The sequence shown here is derived from an EMBL/GenBank/DDBJ whole genome shotgun (WGS) entry which is preliminary data.</text>
</comment>
<proteinExistence type="inferred from homology"/>
<gene>
    <name evidence="2" type="ORF">IV81_GL000314</name>
</gene>
<dbReference type="Gene3D" id="3.30.420.40">
    <property type="match status" value="2"/>
</dbReference>
<protein>
    <submittedName>
        <fullName evidence="2">Transcriptional regulator</fullName>
    </submittedName>
</protein>
<evidence type="ECO:0000313" key="2">
    <source>
        <dbReference type="EMBL" id="KRN93737.1"/>
    </source>
</evidence>
<organism evidence="2 3">
    <name type="scientific">Pediococcus stilesii</name>
    <dbReference type="NCBI Taxonomy" id="331679"/>
    <lineage>
        <taxon>Bacteria</taxon>
        <taxon>Bacillati</taxon>
        <taxon>Bacillota</taxon>
        <taxon>Bacilli</taxon>
        <taxon>Lactobacillales</taxon>
        <taxon>Lactobacillaceae</taxon>
        <taxon>Pediococcus</taxon>
    </lineage>
</organism>
<dbReference type="Pfam" id="PF00480">
    <property type="entry name" value="ROK"/>
    <property type="match status" value="1"/>
</dbReference>
<dbReference type="SUPFAM" id="SSF53067">
    <property type="entry name" value="Actin-like ATPase domain"/>
    <property type="match status" value="1"/>
</dbReference>
<evidence type="ECO:0000256" key="1">
    <source>
        <dbReference type="ARBA" id="ARBA00006479"/>
    </source>
</evidence>
<dbReference type="EMBL" id="JQBX01000011">
    <property type="protein sequence ID" value="KRN93737.1"/>
    <property type="molecule type" value="Genomic_DNA"/>
</dbReference>
<dbReference type="PANTHER" id="PTHR18964">
    <property type="entry name" value="ROK (REPRESSOR, ORF, KINASE) FAMILY"/>
    <property type="match status" value="1"/>
</dbReference>
<dbReference type="STRING" id="331679.IV81_GL000314"/>
<accession>A0A0R2KW89</accession>
<dbReference type="InterPro" id="IPR043129">
    <property type="entry name" value="ATPase_NBD"/>
</dbReference>
<sequence length="318" mass="34984">MYNNVHKGMMMMDNTDFLSIAIDESFIRYALFDQSGNLKIKKSISTPTDGVDNFLKKIYGIVSDNVKAVYGIGLSVPGQVDQKNGVIYQGGSLPMLHGLSLGKIISARYELPVFMESTGICAVIASQWQGNLQNVDNGCAIILDSGVSSGIVLNNKILSGSHLQAGEVGMLISNPEVENYRPENIMFNACSATKMVHSIGTRLELVDPNDDTKVFKAIENGDSNARELFNAYCRNVAYMITNIQAVLDLSKYVIGGSISNQSILVPEINHQLQVIRETIPLLKETLQTPTVETSNLKQDTELYGAYYNAIQHWKFTSN</sequence>
<dbReference type="CDD" id="cd24152">
    <property type="entry name" value="ASKHA_NBD_ROK-like"/>
    <property type="match status" value="1"/>
</dbReference>
<dbReference type="PANTHER" id="PTHR18964:SF170">
    <property type="entry name" value="SUGAR KINASE"/>
    <property type="match status" value="1"/>
</dbReference>
<name>A0A0R2KW89_9LACO</name>
<dbReference type="InterPro" id="IPR000600">
    <property type="entry name" value="ROK"/>
</dbReference>
<keyword evidence="3" id="KW-1185">Reference proteome</keyword>
<dbReference type="PATRIC" id="fig|331679.3.peg.320"/>
<comment type="similarity">
    <text evidence="1">Belongs to the ROK (NagC/XylR) family.</text>
</comment>